<proteinExistence type="predicted"/>
<dbReference type="Gene3D" id="1.25.40.10">
    <property type="entry name" value="Tetratricopeptide repeat domain"/>
    <property type="match status" value="1"/>
</dbReference>
<dbReference type="GO" id="GO:0016020">
    <property type="term" value="C:membrane"/>
    <property type="evidence" value="ECO:0007669"/>
    <property type="project" value="TreeGrafter"/>
</dbReference>
<evidence type="ECO:0000256" key="7">
    <source>
        <dbReference type="PROSITE-ProRule" id="PRU00339"/>
    </source>
</evidence>
<keyword evidence="5" id="KW-0862">Zinc</keyword>
<dbReference type="AlphaFoldDB" id="A0A429YE82"/>
<dbReference type="OrthoDB" id="9814887at2"/>
<dbReference type="CDD" id="cd07324">
    <property type="entry name" value="M48C_Oma1-like"/>
    <property type="match status" value="1"/>
</dbReference>
<dbReference type="EMBL" id="RWKW01000151">
    <property type="protein sequence ID" value="RST79724.1"/>
    <property type="molecule type" value="Genomic_DNA"/>
</dbReference>
<keyword evidence="7" id="KW-0802">TPR repeat</keyword>
<keyword evidence="6" id="KW-0482">Metalloprotease</keyword>
<feature type="signal peptide" evidence="8">
    <location>
        <begin position="1"/>
        <end position="38"/>
    </location>
</feature>
<dbReference type="InterPro" id="IPR051156">
    <property type="entry name" value="Mito/Outer_Membr_Metalloprot"/>
</dbReference>
<keyword evidence="8" id="KW-0732">Signal</keyword>
<dbReference type="Proteomes" id="UP000278398">
    <property type="component" value="Unassembled WGS sequence"/>
</dbReference>
<feature type="repeat" description="TPR" evidence="7">
    <location>
        <begin position="327"/>
        <end position="360"/>
    </location>
</feature>
<gene>
    <name evidence="10" type="ORF">EJC49_24915</name>
</gene>
<reference evidence="10 11" key="1">
    <citation type="submission" date="2018-12" db="EMBL/GenBank/DDBJ databases">
        <title>Mesorhizobium carbonis sp. nov., isolated from coal mine water.</title>
        <authorList>
            <person name="Xin W."/>
            <person name="Xu Z."/>
            <person name="Xiang F."/>
            <person name="Zhang J."/>
            <person name="Xi L."/>
            <person name="Liu J."/>
        </authorList>
    </citation>
    <scope>NUCLEOTIDE SEQUENCE [LARGE SCALE GENOMIC DNA]</scope>
    <source>
        <strain evidence="10 11">B2.3</strain>
    </source>
</reference>
<dbReference type="Pfam" id="PF13432">
    <property type="entry name" value="TPR_16"/>
    <property type="match status" value="1"/>
</dbReference>
<feature type="domain" description="Peptidase M48" evidence="9">
    <location>
        <begin position="48"/>
        <end position="245"/>
    </location>
</feature>
<dbReference type="GO" id="GO:0051603">
    <property type="term" value="P:proteolysis involved in protein catabolic process"/>
    <property type="evidence" value="ECO:0007669"/>
    <property type="project" value="TreeGrafter"/>
</dbReference>
<dbReference type="SUPFAM" id="SSF48452">
    <property type="entry name" value="TPR-like"/>
    <property type="match status" value="1"/>
</dbReference>
<evidence type="ECO:0000256" key="3">
    <source>
        <dbReference type="ARBA" id="ARBA00022723"/>
    </source>
</evidence>
<keyword evidence="11" id="KW-1185">Reference proteome</keyword>
<dbReference type="InterPro" id="IPR011990">
    <property type="entry name" value="TPR-like_helical_dom_sf"/>
</dbReference>
<keyword evidence="3" id="KW-0479">Metal-binding</keyword>
<evidence type="ECO:0000313" key="10">
    <source>
        <dbReference type="EMBL" id="RST79724.1"/>
    </source>
</evidence>
<comment type="cofactor">
    <cofactor evidence="1">
        <name>Zn(2+)</name>
        <dbReference type="ChEBI" id="CHEBI:29105"/>
    </cofactor>
</comment>
<organism evidence="10 11">
    <name type="scientific">Aquibium carbonis</name>
    <dbReference type="NCBI Taxonomy" id="2495581"/>
    <lineage>
        <taxon>Bacteria</taxon>
        <taxon>Pseudomonadati</taxon>
        <taxon>Pseudomonadota</taxon>
        <taxon>Alphaproteobacteria</taxon>
        <taxon>Hyphomicrobiales</taxon>
        <taxon>Phyllobacteriaceae</taxon>
        <taxon>Aquibium</taxon>
    </lineage>
</organism>
<keyword evidence="4" id="KW-0378">Hydrolase</keyword>
<dbReference type="GO" id="GO:0004222">
    <property type="term" value="F:metalloendopeptidase activity"/>
    <property type="evidence" value="ECO:0007669"/>
    <property type="project" value="InterPro"/>
</dbReference>
<evidence type="ECO:0000313" key="11">
    <source>
        <dbReference type="Proteomes" id="UP000278398"/>
    </source>
</evidence>
<evidence type="ECO:0000256" key="4">
    <source>
        <dbReference type="ARBA" id="ARBA00022801"/>
    </source>
</evidence>
<evidence type="ECO:0000259" key="9">
    <source>
        <dbReference type="Pfam" id="PF01435"/>
    </source>
</evidence>
<accession>A0A429YE82</accession>
<dbReference type="GO" id="GO:0046872">
    <property type="term" value="F:metal ion binding"/>
    <property type="evidence" value="ECO:0007669"/>
    <property type="project" value="UniProtKB-KW"/>
</dbReference>
<dbReference type="PANTHER" id="PTHR22726">
    <property type="entry name" value="METALLOENDOPEPTIDASE OMA1"/>
    <property type="match status" value="1"/>
</dbReference>
<evidence type="ECO:0000256" key="8">
    <source>
        <dbReference type="SAM" id="SignalP"/>
    </source>
</evidence>
<evidence type="ECO:0000256" key="6">
    <source>
        <dbReference type="ARBA" id="ARBA00023049"/>
    </source>
</evidence>
<dbReference type="InterPro" id="IPR019734">
    <property type="entry name" value="TPR_rpt"/>
</dbReference>
<sequence length="469" mass="50685">MIHSILPRSRSFRGVLRRIAAPLAAVQLVVAAASPALAQQQRLPIVRDAEIEALVRDYARPILGVAGLQKAGVDIILVNDRSFNAFVVGRRMFINTGALVTADTPGEIIGVIAHEAGHIAGRHQEKLRQQLERAQTMALVATLLGVGAAVGGALSGNSGLAQGGTGIAAGGSEVARRTLLGYQRAEEIAADRSALTYLERTEQSAAGMLKTFQRFQSALALSGARVDPYQISHPMPRERIANLETLAQQSRYFDRRDPAALQLRHDLARAKIAAYMEGPAATTRLFRNDPLGLPARYADAINTHLRGSPANALAKFDALIREHPRNPYFHEMRGEALVRANRPAEAAKAYGQALALDPSKSAIIQIQRGQALLAVGDKDSARQAVKDIRGALDRDRENAMAYRHLAQAYGMLGEIAEAELATAEASYYSGAFQDASIFAMRAQQKFKPGSPSWVRAQDIINTSKPRAKK</sequence>
<dbReference type="PROSITE" id="PS50005">
    <property type="entry name" value="TPR"/>
    <property type="match status" value="1"/>
</dbReference>
<evidence type="ECO:0000256" key="2">
    <source>
        <dbReference type="ARBA" id="ARBA00022670"/>
    </source>
</evidence>
<dbReference type="InterPro" id="IPR001915">
    <property type="entry name" value="Peptidase_M48"/>
</dbReference>
<keyword evidence="2" id="KW-0645">Protease</keyword>
<comment type="caution">
    <text evidence="10">The sequence shown here is derived from an EMBL/GenBank/DDBJ whole genome shotgun (WGS) entry which is preliminary data.</text>
</comment>
<dbReference type="Gene3D" id="3.30.2010.10">
    <property type="entry name" value="Metalloproteases ('zincins'), catalytic domain"/>
    <property type="match status" value="1"/>
</dbReference>
<dbReference type="PANTHER" id="PTHR22726:SF1">
    <property type="entry name" value="METALLOENDOPEPTIDASE OMA1, MITOCHONDRIAL"/>
    <property type="match status" value="1"/>
</dbReference>
<dbReference type="SMART" id="SM00028">
    <property type="entry name" value="TPR"/>
    <property type="match status" value="3"/>
</dbReference>
<evidence type="ECO:0000256" key="1">
    <source>
        <dbReference type="ARBA" id="ARBA00001947"/>
    </source>
</evidence>
<name>A0A429YE82_9HYPH</name>
<dbReference type="RefSeq" id="WP_126702628.1">
    <property type="nucleotide sequence ID" value="NZ_RWKW01000151.1"/>
</dbReference>
<evidence type="ECO:0000256" key="5">
    <source>
        <dbReference type="ARBA" id="ARBA00022833"/>
    </source>
</evidence>
<dbReference type="Pfam" id="PF01435">
    <property type="entry name" value="Peptidase_M48"/>
    <property type="match status" value="1"/>
</dbReference>
<feature type="chain" id="PRO_5019476252" evidence="8">
    <location>
        <begin position="39"/>
        <end position="469"/>
    </location>
</feature>
<protein>
    <submittedName>
        <fullName evidence="10">M48 family peptidase</fullName>
    </submittedName>
</protein>